<evidence type="ECO:0000256" key="1">
    <source>
        <dbReference type="SAM" id="MobiDB-lite"/>
    </source>
</evidence>
<gene>
    <name evidence="2" type="ORF">HDK90DRAFT_120750</name>
</gene>
<feature type="region of interest" description="Disordered" evidence="1">
    <location>
        <begin position="527"/>
        <end position="607"/>
    </location>
</feature>
<feature type="region of interest" description="Disordered" evidence="1">
    <location>
        <begin position="460"/>
        <end position="479"/>
    </location>
</feature>
<evidence type="ECO:0000313" key="2">
    <source>
        <dbReference type="EMBL" id="KAK8222801.1"/>
    </source>
</evidence>
<accession>A0ABR1Y8V5</accession>
<feature type="compositionally biased region" description="Acidic residues" evidence="1">
    <location>
        <begin position="575"/>
        <end position="595"/>
    </location>
</feature>
<reference evidence="2 3" key="1">
    <citation type="submission" date="2024-04" db="EMBL/GenBank/DDBJ databases">
        <title>Phyllosticta paracitricarpa is synonymous to the EU quarantine fungus P. citricarpa based on phylogenomic analyses.</title>
        <authorList>
            <consortium name="Lawrence Berkeley National Laboratory"/>
            <person name="Van Ingen-Buijs V.A."/>
            <person name="Van Westerhoven A.C."/>
            <person name="Haridas S."/>
            <person name="Skiadas P."/>
            <person name="Martin F."/>
            <person name="Groenewald J.Z."/>
            <person name="Crous P.W."/>
            <person name="Seidl M.F."/>
        </authorList>
    </citation>
    <scope>NUCLEOTIDE SEQUENCE [LARGE SCALE GENOMIC DNA]</scope>
    <source>
        <strain evidence="2 3">CBS 123374</strain>
    </source>
</reference>
<organism evidence="2 3">
    <name type="scientific">Phyllosticta capitalensis</name>
    <dbReference type="NCBI Taxonomy" id="121624"/>
    <lineage>
        <taxon>Eukaryota</taxon>
        <taxon>Fungi</taxon>
        <taxon>Dikarya</taxon>
        <taxon>Ascomycota</taxon>
        <taxon>Pezizomycotina</taxon>
        <taxon>Dothideomycetes</taxon>
        <taxon>Dothideomycetes incertae sedis</taxon>
        <taxon>Botryosphaeriales</taxon>
        <taxon>Phyllostictaceae</taxon>
        <taxon>Phyllosticta</taxon>
    </lineage>
</organism>
<feature type="compositionally biased region" description="Polar residues" evidence="1">
    <location>
        <begin position="540"/>
        <end position="558"/>
    </location>
</feature>
<comment type="caution">
    <text evidence="2">The sequence shown here is derived from an EMBL/GenBank/DDBJ whole genome shotgun (WGS) entry which is preliminary data.</text>
</comment>
<dbReference type="EMBL" id="JBBWRZ010000015">
    <property type="protein sequence ID" value="KAK8222801.1"/>
    <property type="molecule type" value="Genomic_DNA"/>
</dbReference>
<feature type="compositionally biased region" description="Low complexity" evidence="1">
    <location>
        <begin position="527"/>
        <end position="539"/>
    </location>
</feature>
<feature type="compositionally biased region" description="Basic and acidic residues" evidence="1">
    <location>
        <begin position="467"/>
        <end position="476"/>
    </location>
</feature>
<keyword evidence="3" id="KW-1185">Reference proteome</keyword>
<sequence length="607" mass="68715">MTLRPHSPQRPRPEQQDELIYVWCTTHIRTDTLDRFFLVADNRWLYGRKVRLAFVRNDDTQNYNPQHVDLRKNKPLIVPQSDLPPGASEDISIQLDEHSASDRSSCLLKINGRENVHKFGEVRCYWETALQLCFLLRHGKTNLWILQCLAALNGGLVPSPAGGRHLVTESNLSPELTRRPMPPVQREYPDELLPCAVFLQHKVRYKVVRRLIDQVNLTFADDDYRMRLTVMSVDKENDTYQFLDDDPFEVSQLDTCFVGLSFASIRRFVASKFTEGDVNPRYFIILDKLTDKRLPGMDSKAFERRSGRWLNCVIGDTECKESGGPLALRCTFDSLADILDRLKEGASLRDFVNEAASDHRGLYSHSTAPDGTVLFPETGCQLSVLKESDPPNSQDVTVALANMQRVVANYEFTGSPSQYPAEMSQPDFGEHNPSPMPKNLQRAYREWRIKNGFCDAPEVETAKRRRSDASPSRESETDYGDDFLALFDQLDHPKPFAPQPSQSAAQVQHTKATPHIERFYDSGIGSSSAHGSISTFGSSQPSRAVTVTGPSRANSEYPTPTKRRKVEYVVINSSDSEEDADDEEDEEEENPIDELYDIRLADSIMAP</sequence>
<name>A0ABR1Y8V5_9PEZI</name>
<proteinExistence type="predicted"/>
<protein>
    <submittedName>
        <fullName evidence="2">Uncharacterized protein</fullName>
    </submittedName>
</protein>
<dbReference type="Proteomes" id="UP001492380">
    <property type="component" value="Unassembled WGS sequence"/>
</dbReference>
<evidence type="ECO:0000313" key="3">
    <source>
        <dbReference type="Proteomes" id="UP001492380"/>
    </source>
</evidence>